<keyword evidence="1" id="KW-0472">Membrane</keyword>
<organism evidence="2 3">
    <name type="scientific">Pseudomonas syringae pv. maculicola</name>
    <dbReference type="NCBI Taxonomy" id="59511"/>
    <lineage>
        <taxon>Bacteria</taxon>
        <taxon>Pseudomonadati</taxon>
        <taxon>Pseudomonadota</taxon>
        <taxon>Gammaproteobacteria</taxon>
        <taxon>Pseudomonadales</taxon>
        <taxon>Pseudomonadaceae</taxon>
        <taxon>Pseudomonas</taxon>
    </lineage>
</organism>
<protein>
    <submittedName>
        <fullName evidence="2">Uncharacterized protein</fullName>
    </submittedName>
</protein>
<evidence type="ECO:0000313" key="3">
    <source>
        <dbReference type="Proteomes" id="UP000271631"/>
    </source>
</evidence>
<accession>A0A3M6B7D1</accession>
<comment type="caution">
    <text evidence="2">The sequence shown here is derived from an EMBL/GenBank/DDBJ whole genome shotgun (WGS) entry which is preliminary data.</text>
</comment>
<evidence type="ECO:0000256" key="1">
    <source>
        <dbReference type="SAM" id="Phobius"/>
    </source>
</evidence>
<gene>
    <name evidence="2" type="ORF">ALP13_200065</name>
</gene>
<keyword evidence="1" id="KW-1133">Transmembrane helix</keyword>
<dbReference type="Proteomes" id="UP000271631">
    <property type="component" value="Unassembled WGS sequence"/>
</dbReference>
<feature type="transmembrane region" description="Helical" evidence="1">
    <location>
        <begin position="174"/>
        <end position="195"/>
    </location>
</feature>
<dbReference type="AlphaFoldDB" id="A0A3M6B7D1"/>
<dbReference type="EMBL" id="RBUQ01000369">
    <property type="protein sequence ID" value="RMV27375.1"/>
    <property type="molecule type" value="Genomic_DNA"/>
</dbReference>
<evidence type="ECO:0000313" key="2">
    <source>
        <dbReference type="EMBL" id="RMV27375.1"/>
    </source>
</evidence>
<proteinExistence type="predicted"/>
<feature type="transmembrane region" description="Helical" evidence="1">
    <location>
        <begin position="149"/>
        <end position="168"/>
    </location>
</feature>
<name>A0A3M6B7D1_PSEYM</name>
<keyword evidence="1" id="KW-0812">Transmembrane</keyword>
<reference evidence="2 3" key="1">
    <citation type="submission" date="2018-08" db="EMBL/GenBank/DDBJ databases">
        <title>Recombination of ecologically and evolutionarily significant loci maintains genetic cohesion in the Pseudomonas syringae species complex.</title>
        <authorList>
            <person name="Dillon M."/>
            <person name="Thakur S."/>
            <person name="Almeida R.N.D."/>
            <person name="Weir B.S."/>
            <person name="Guttman D.S."/>
        </authorList>
    </citation>
    <scope>NUCLEOTIDE SEQUENCE [LARGE SCALE GENOMIC DNA]</scope>
    <source>
        <strain evidence="2 3">ICMP 11281</strain>
    </source>
</reference>
<sequence length="223" mass="25041">MFSDGIFWDSGVHPQEGVESIPARVYERTYPEPSRIIIYRIQVSAFSATWAVLDGRWVENIPNPSWTLPLMKAYGVKGPTSWPIDFPKAEQVQLAFFMPKGTTSPLGNPEFGDEPVVDLETVVATQNFKDESVRTAVFDLRDVKIDHRVWQISLGITLACFALLRLVPEEFSETRILIGIALGAAMTGGVMPYVVPFVTTKRRRLAQNQYLPRARAPKNNQST</sequence>